<dbReference type="InterPro" id="IPR024747">
    <property type="entry name" value="Pyridox_Oxase-rel"/>
</dbReference>
<protein>
    <submittedName>
        <fullName evidence="1">Pyridoxamine 5'-phosphate oxidase family protein</fullName>
    </submittedName>
</protein>
<evidence type="ECO:0000313" key="1">
    <source>
        <dbReference type="EMBL" id="PAY22655.1"/>
    </source>
</evidence>
<dbReference type="SUPFAM" id="SSF50475">
    <property type="entry name" value="FMN-binding split barrel"/>
    <property type="match status" value="1"/>
</dbReference>
<sequence>MDENPITEFDEGRSLELLATESLGRLVTVTGGRADIYPVNYALSTEGKLFFRTAEGSKLAGLTIHPDVVFQVDHIEDREAWSVVVRGEARRLDGFDEINRAEELDLKPWIPTLKYNFVEITPEHISGRGFTFGEEPERYVG</sequence>
<name>A0A2A2WNC0_9ACTN</name>
<dbReference type="RefSeq" id="WP_017835755.1">
    <property type="nucleotide sequence ID" value="NZ_NTGA01000021.1"/>
</dbReference>
<keyword evidence="2" id="KW-1185">Reference proteome</keyword>
<dbReference type="Gene3D" id="2.30.110.10">
    <property type="entry name" value="Electron Transport, Fmn-binding Protein, Chain A"/>
    <property type="match status" value="1"/>
</dbReference>
<evidence type="ECO:0000313" key="2">
    <source>
        <dbReference type="Proteomes" id="UP000218810"/>
    </source>
</evidence>
<gene>
    <name evidence="1" type="ORF">CEY15_12250</name>
</gene>
<dbReference type="OrthoDB" id="7062584at2"/>
<dbReference type="AlphaFoldDB" id="A0A2A2WNC0"/>
<dbReference type="Pfam" id="PF12900">
    <property type="entry name" value="Pyridox_ox_2"/>
    <property type="match status" value="1"/>
</dbReference>
<accession>A0A2A2WNC0</accession>
<proteinExistence type="predicted"/>
<dbReference type="EMBL" id="NTGA01000021">
    <property type="protein sequence ID" value="PAY22655.1"/>
    <property type="molecule type" value="Genomic_DNA"/>
</dbReference>
<dbReference type="InterPro" id="IPR012349">
    <property type="entry name" value="Split_barrel_FMN-bd"/>
</dbReference>
<reference evidence="2" key="1">
    <citation type="submission" date="2017-09" db="EMBL/GenBank/DDBJ databases">
        <authorList>
            <person name="Zhang Y."/>
            <person name="Huang X."/>
            <person name="Liu J."/>
            <person name="Lu L."/>
            <person name="Peng K."/>
        </authorList>
    </citation>
    <scope>NUCLEOTIDE SEQUENCE [LARGE SCALE GENOMIC DNA]</scope>
    <source>
        <strain evidence="2">S-XJ-1</strain>
    </source>
</reference>
<comment type="caution">
    <text evidence="1">The sequence shown here is derived from an EMBL/GenBank/DDBJ whole genome shotgun (WGS) entry which is preliminary data.</text>
</comment>
<organism evidence="1 2">
    <name type="scientific">Dietzia natronolimnaea</name>
    <dbReference type="NCBI Taxonomy" id="161920"/>
    <lineage>
        <taxon>Bacteria</taxon>
        <taxon>Bacillati</taxon>
        <taxon>Actinomycetota</taxon>
        <taxon>Actinomycetes</taxon>
        <taxon>Mycobacteriales</taxon>
        <taxon>Dietziaceae</taxon>
        <taxon>Dietzia</taxon>
    </lineage>
</organism>
<dbReference type="Proteomes" id="UP000218810">
    <property type="component" value="Unassembled WGS sequence"/>
</dbReference>